<reference evidence="1 2" key="1">
    <citation type="journal article" date="2019" name="Environ. Microbiol.">
        <title>At the nexus of three kingdoms: the genome of the mycorrhizal fungus Gigaspora margarita provides insights into plant, endobacterial and fungal interactions.</title>
        <authorList>
            <person name="Venice F."/>
            <person name="Ghignone S."/>
            <person name="Salvioli di Fossalunga A."/>
            <person name="Amselem J."/>
            <person name="Novero M."/>
            <person name="Xianan X."/>
            <person name="Sedzielewska Toro K."/>
            <person name="Morin E."/>
            <person name="Lipzen A."/>
            <person name="Grigoriev I.V."/>
            <person name="Henrissat B."/>
            <person name="Martin F.M."/>
            <person name="Bonfante P."/>
        </authorList>
    </citation>
    <scope>NUCLEOTIDE SEQUENCE [LARGE SCALE GENOMIC DNA]</scope>
    <source>
        <strain evidence="1 2">BEG34</strain>
    </source>
</reference>
<evidence type="ECO:0000313" key="2">
    <source>
        <dbReference type="Proteomes" id="UP000439903"/>
    </source>
</evidence>
<proteinExistence type="predicted"/>
<gene>
    <name evidence="1" type="ORF">F8M41_018656</name>
</gene>
<sequence length="68" mass="7677">MSPDPLVSQQNVIFTVSGTWKDNGLIKAHLDDEHQIRIDNFANPATPTKAVKVKIFIRLNVQISYSRV</sequence>
<dbReference type="Proteomes" id="UP000439903">
    <property type="component" value="Unassembled WGS sequence"/>
</dbReference>
<dbReference type="EMBL" id="WTPW01000460">
    <property type="protein sequence ID" value="KAF0508970.1"/>
    <property type="molecule type" value="Genomic_DNA"/>
</dbReference>
<dbReference type="OrthoDB" id="2448074at2759"/>
<protein>
    <submittedName>
        <fullName evidence="1">Uncharacterized protein</fullName>
    </submittedName>
</protein>
<name>A0A8H4AL78_GIGMA</name>
<accession>A0A8H4AL78</accession>
<comment type="caution">
    <text evidence="1">The sequence shown here is derived from an EMBL/GenBank/DDBJ whole genome shotgun (WGS) entry which is preliminary data.</text>
</comment>
<keyword evidence="2" id="KW-1185">Reference proteome</keyword>
<dbReference type="AlphaFoldDB" id="A0A8H4AL78"/>
<organism evidence="1 2">
    <name type="scientific">Gigaspora margarita</name>
    <dbReference type="NCBI Taxonomy" id="4874"/>
    <lineage>
        <taxon>Eukaryota</taxon>
        <taxon>Fungi</taxon>
        <taxon>Fungi incertae sedis</taxon>
        <taxon>Mucoromycota</taxon>
        <taxon>Glomeromycotina</taxon>
        <taxon>Glomeromycetes</taxon>
        <taxon>Diversisporales</taxon>
        <taxon>Gigasporaceae</taxon>
        <taxon>Gigaspora</taxon>
    </lineage>
</organism>
<evidence type="ECO:0000313" key="1">
    <source>
        <dbReference type="EMBL" id="KAF0508970.1"/>
    </source>
</evidence>